<keyword evidence="3" id="KW-1185">Reference proteome</keyword>
<feature type="compositionally biased region" description="Polar residues" evidence="1">
    <location>
        <begin position="1"/>
        <end position="11"/>
    </location>
</feature>
<evidence type="ECO:0008006" key="4">
    <source>
        <dbReference type="Google" id="ProtNLM"/>
    </source>
</evidence>
<protein>
    <recommendedName>
        <fullName evidence="4">Ataxin-2 C-terminal domain-containing protein</fullName>
    </recommendedName>
</protein>
<dbReference type="PhylomeDB" id="B3MMK6"/>
<sequence length="210" mass="23028">MSNGGDRNSFNELEREVGGAESPPPAELPRPPPHSRRLATDQEVVSAALTPPAAGSRSRTLDTRLNPNAPIFVPTFKVDLMAGKLYNDLAPYTRWSTASSEDLSYGPRFESIWRESSLMHQDMVMGDEEEEILQLLEEDEQQAMNVGAESYDPKQRRITLTQTNILDVVGGLPPQLPESQQQLDLLAEERSGEGRASRSGGGCCAACLLM</sequence>
<dbReference type="OrthoDB" id="7868409at2759"/>
<dbReference type="EMBL" id="CH902620">
    <property type="protein sequence ID" value="EDV30952.1"/>
    <property type="molecule type" value="Genomic_DNA"/>
</dbReference>
<proteinExistence type="predicted"/>
<dbReference type="KEGG" id="dan:6497601"/>
<organism evidence="2 3">
    <name type="scientific">Drosophila ananassae</name>
    <name type="common">Fruit fly</name>
    <dbReference type="NCBI Taxonomy" id="7217"/>
    <lineage>
        <taxon>Eukaryota</taxon>
        <taxon>Metazoa</taxon>
        <taxon>Ecdysozoa</taxon>
        <taxon>Arthropoda</taxon>
        <taxon>Hexapoda</taxon>
        <taxon>Insecta</taxon>
        <taxon>Pterygota</taxon>
        <taxon>Neoptera</taxon>
        <taxon>Endopterygota</taxon>
        <taxon>Diptera</taxon>
        <taxon>Brachycera</taxon>
        <taxon>Muscomorpha</taxon>
        <taxon>Ephydroidea</taxon>
        <taxon>Drosophilidae</taxon>
        <taxon>Drosophila</taxon>
        <taxon>Sophophora</taxon>
    </lineage>
</organism>
<feature type="compositionally biased region" description="Pro residues" evidence="1">
    <location>
        <begin position="22"/>
        <end position="32"/>
    </location>
</feature>
<reference evidence="2 3" key="1">
    <citation type="journal article" date="2007" name="Nature">
        <title>Evolution of genes and genomes on the Drosophila phylogeny.</title>
        <authorList>
            <consortium name="Drosophila 12 Genomes Consortium"/>
            <person name="Clark A.G."/>
            <person name="Eisen M.B."/>
            <person name="Smith D.R."/>
            <person name="Bergman C.M."/>
            <person name="Oliver B."/>
            <person name="Markow T.A."/>
            <person name="Kaufman T.C."/>
            <person name="Kellis M."/>
            <person name="Gelbart W."/>
            <person name="Iyer V.N."/>
            <person name="Pollard D.A."/>
            <person name="Sackton T.B."/>
            <person name="Larracuente A.M."/>
            <person name="Singh N.D."/>
            <person name="Abad J.P."/>
            <person name="Abt D.N."/>
            <person name="Adryan B."/>
            <person name="Aguade M."/>
            <person name="Akashi H."/>
            <person name="Anderson W.W."/>
            <person name="Aquadro C.F."/>
            <person name="Ardell D.H."/>
            <person name="Arguello R."/>
            <person name="Artieri C.G."/>
            <person name="Barbash D.A."/>
            <person name="Barker D."/>
            <person name="Barsanti P."/>
            <person name="Batterham P."/>
            <person name="Batzoglou S."/>
            <person name="Begun D."/>
            <person name="Bhutkar A."/>
            <person name="Blanco E."/>
            <person name="Bosak S.A."/>
            <person name="Bradley R.K."/>
            <person name="Brand A.D."/>
            <person name="Brent M.R."/>
            <person name="Brooks A.N."/>
            <person name="Brown R.H."/>
            <person name="Butlin R.K."/>
            <person name="Caggese C."/>
            <person name="Calvi B.R."/>
            <person name="Bernardo de Carvalho A."/>
            <person name="Caspi A."/>
            <person name="Castrezana S."/>
            <person name="Celniker S.E."/>
            <person name="Chang J.L."/>
            <person name="Chapple C."/>
            <person name="Chatterji S."/>
            <person name="Chinwalla A."/>
            <person name="Civetta A."/>
            <person name="Clifton S.W."/>
            <person name="Comeron J.M."/>
            <person name="Costello J.C."/>
            <person name="Coyne J.A."/>
            <person name="Daub J."/>
            <person name="David R.G."/>
            <person name="Delcher A.L."/>
            <person name="Delehaunty K."/>
            <person name="Do C.B."/>
            <person name="Ebling H."/>
            <person name="Edwards K."/>
            <person name="Eickbush T."/>
            <person name="Evans J.D."/>
            <person name="Filipski A."/>
            <person name="Findeiss S."/>
            <person name="Freyhult E."/>
            <person name="Fulton L."/>
            <person name="Fulton R."/>
            <person name="Garcia A.C."/>
            <person name="Gardiner A."/>
            <person name="Garfield D.A."/>
            <person name="Garvin B.E."/>
            <person name="Gibson G."/>
            <person name="Gilbert D."/>
            <person name="Gnerre S."/>
            <person name="Godfrey J."/>
            <person name="Good R."/>
            <person name="Gotea V."/>
            <person name="Gravely B."/>
            <person name="Greenberg A.J."/>
            <person name="Griffiths-Jones S."/>
            <person name="Gross S."/>
            <person name="Guigo R."/>
            <person name="Gustafson E.A."/>
            <person name="Haerty W."/>
            <person name="Hahn M.W."/>
            <person name="Halligan D.L."/>
            <person name="Halpern A.L."/>
            <person name="Halter G.M."/>
            <person name="Han M.V."/>
            <person name="Heger A."/>
            <person name="Hillier L."/>
            <person name="Hinrichs A.S."/>
            <person name="Holmes I."/>
            <person name="Hoskins R.A."/>
            <person name="Hubisz M.J."/>
            <person name="Hultmark D."/>
            <person name="Huntley M.A."/>
            <person name="Jaffe D.B."/>
            <person name="Jagadeeshan S."/>
            <person name="Jeck W.R."/>
            <person name="Johnson J."/>
            <person name="Jones C.D."/>
            <person name="Jordan W.C."/>
            <person name="Karpen G.H."/>
            <person name="Kataoka E."/>
            <person name="Keightley P.D."/>
            <person name="Kheradpour P."/>
            <person name="Kirkness E.F."/>
            <person name="Koerich L.B."/>
            <person name="Kristiansen K."/>
            <person name="Kudrna D."/>
            <person name="Kulathinal R.J."/>
            <person name="Kumar S."/>
            <person name="Kwok R."/>
            <person name="Lander E."/>
            <person name="Langley C.H."/>
            <person name="Lapoint R."/>
            <person name="Lazzaro B.P."/>
            <person name="Lee S.J."/>
            <person name="Levesque L."/>
            <person name="Li R."/>
            <person name="Lin C.F."/>
            <person name="Lin M.F."/>
            <person name="Lindblad-Toh K."/>
            <person name="Llopart A."/>
            <person name="Long M."/>
            <person name="Low L."/>
            <person name="Lozovsky E."/>
            <person name="Lu J."/>
            <person name="Luo M."/>
            <person name="Machado C.A."/>
            <person name="Makalowski W."/>
            <person name="Marzo M."/>
            <person name="Matsuda M."/>
            <person name="Matzkin L."/>
            <person name="McAllister B."/>
            <person name="McBride C.S."/>
            <person name="McKernan B."/>
            <person name="McKernan K."/>
            <person name="Mendez-Lago M."/>
            <person name="Minx P."/>
            <person name="Mollenhauer M.U."/>
            <person name="Montooth K."/>
            <person name="Mount S.M."/>
            <person name="Mu X."/>
            <person name="Myers E."/>
            <person name="Negre B."/>
            <person name="Newfeld S."/>
            <person name="Nielsen R."/>
            <person name="Noor M.A."/>
            <person name="O'Grady P."/>
            <person name="Pachter L."/>
            <person name="Papaceit M."/>
            <person name="Parisi M.J."/>
            <person name="Parisi M."/>
            <person name="Parts L."/>
            <person name="Pedersen J.S."/>
            <person name="Pesole G."/>
            <person name="Phillippy A.M."/>
            <person name="Ponting C.P."/>
            <person name="Pop M."/>
            <person name="Porcelli D."/>
            <person name="Powell J.R."/>
            <person name="Prohaska S."/>
            <person name="Pruitt K."/>
            <person name="Puig M."/>
            <person name="Quesneville H."/>
            <person name="Ram K.R."/>
            <person name="Rand D."/>
            <person name="Rasmussen M.D."/>
            <person name="Reed L.K."/>
            <person name="Reenan R."/>
            <person name="Reily A."/>
            <person name="Remington K.A."/>
            <person name="Rieger T.T."/>
            <person name="Ritchie M.G."/>
            <person name="Robin C."/>
            <person name="Rogers Y.H."/>
            <person name="Rohde C."/>
            <person name="Rozas J."/>
            <person name="Rubenfield M.J."/>
            <person name="Ruiz A."/>
            <person name="Russo S."/>
            <person name="Salzberg S.L."/>
            <person name="Sanchez-Gracia A."/>
            <person name="Saranga D.J."/>
            <person name="Sato H."/>
            <person name="Schaeffer S.W."/>
            <person name="Schatz M.C."/>
            <person name="Schlenke T."/>
            <person name="Schwartz R."/>
            <person name="Segarra C."/>
            <person name="Singh R.S."/>
            <person name="Sirot L."/>
            <person name="Sirota M."/>
            <person name="Sisneros N.B."/>
            <person name="Smith C.D."/>
            <person name="Smith T.F."/>
            <person name="Spieth J."/>
            <person name="Stage D.E."/>
            <person name="Stark A."/>
            <person name="Stephan W."/>
            <person name="Strausberg R.L."/>
            <person name="Strempel S."/>
            <person name="Sturgill D."/>
            <person name="Sutton G."/>
            <person name="Sutton G.G."/>
            <person name="Tao W."/>
            <person name="Teichmann S."/>
            <person name="Tobari Y.N."/>
            <person name="Tomimura Y."/>
            <person name="Tsolas J.M."/>
            <person name="Valente V.L."/>
            <person name="Venter E."/>
            <person name="Venter J.C."/>
            <person name="Vicario S."/>
            <person name="Vieira F.G."/>
            <person name="Vilella A.J."/>
            <person name="Villasante A."/>
            <person name="Walenz B."/>
            <person name="Wang J."/>
            <person name="Wasserman M."/>
            <person name="Watts T."/>
            <person name="Wilson D."/>
            <person name="Wilson R.K."/>
            <person name="Wing R.A."/>
            <person name="Wolfner M.F."/>
            <person name="Wong A."/>
            <person name="Wong G.K."/>
            <person name="Wu C.I."/>
            <person name="Wu G."/>
            <person name="Yamamoto D."/>
            <person name="Yang H.P."/>
            <person name="Yang S.P."/>
            <person name="Yorke J.A."/>
            <person name="Yoshida K."/>
            <person name="Zdobnov E."/>
            <person name="Zhang P."/>
            <person name="Zhang Y."/>
            <person name="Zimin A.V."/>
            <person name="Baldwin J."/>
            <person name="Abdouelleil A."/>
            <person name="Abdulkadir J."/>
            <person name="Abebe A."/>
            <person name="Abera B."/>
            <person name="Abreu J."/>
            <person name="Acer S.C."/>
            <person name="Aftuck L."/>
            <person name="Alexander A."/>
            <person name="An P."/>
            <person name="Anderson E."/>
            <person name="Anderson S."/>
            <person name="Arachi H."/>
            <person name="Azer M."/>
            <person name="Bachantsang P."/>
            <person name="Barry A."/>
            <person name="Bayul T."/>
            <person name="Berlin A."/>
            <person name="Bessette D."/>
            <person name="Bloom T."/>
            <person name="Blye J."/>
            <person name="Boguslavskiy L."/>
            <person name="Bonnet C."/>
            <person name="Boukhgalter B."/>
            <person name="Bourzgui I."/>
            <person name="Brown A."/>
            <person name="Cahill P."/>
            <person name="Channer S."/>
            <person name="Cheshatsang Y."/>
            <person name="Chuda L."/>
            <person name="Citroen M."/>
            <person name="Collymore A."/>
            <person name="Cooke P."/>
            <person name="Costello M."/>
            <person name="D'Aco K."/>
            <person name="Daza R."/>
            <person name="De Haan G."/>
            <person name="DeGray S."/>
            <person name="DeMaso C."/>
            <person name="Dhargay N."/>
            <person name="Dooley K."/>
            <person name="Dooley E."/>
            <person name="Doricent M."/>
            <person name="Dorje P."/>
            <person name="Dorjee K."/>
            <person name="Dupes A."/>
            <person name="Elong R."/>
            <person name="Falk J."/>
            <person name="Farina A."/>
            <person name="Faro S."/>
            <person name="Ferguson D."/>
            <person name="Fisher S."/>
            <person name="Foley C.D."/>
            <person name="Franke A."/>
            <person name="Friedrich D."/>
            <person name="Gadbois L."/>
            <person name="Gearin G."/>
            <person name="Gearin C.R."/>
            <person name="Giannoukos G."/>
            <person name="Goode T."/>
            <person name="Graham J."/>
            <person name="Grandbois E."/>
            <person name="Grewal S."/>
            <person name="Gyaltsen K."/>
            <person name="Hafez N."/>
            <person name="Hagos B."/>
            <person name="Hall J."/>
            <person name="Henson C."/>
            <person name="Hollinger A."/>
            <person name="Honan T."/>
            <person name="Huard M.D."/>
            <person name="Hughes L."/>
            <person name="Hurhula B."/>
            <person name="Husby M.E."/>
            <person name="Kamat A."/>
            <person name="Kanga B."/>
            <person name="Kashin S."/>
            <person name="Khazanovich D."/>
            <person name="Kisner P."/>
            <person name="Lance K."/>
            <person name="Lara M."/>
            <person name="Lee W."/>
            <person name="Lennon N."/>
            <person name="Letendre F."/>
            <person name="LeVine R."/>
            <person name="Lipovsky A."/>
            <person name="Liu X."/>
            <person name="Liu J."/>
            <person name="Liu S."/>
            <person name="Lokyitsang T."/>
            <person name="Lokyitsang Y."/>
            <person name="Lubonja R."/>
            <person name="Lui A."/>
            <person name="MacDonald P."/>
            <person name="Magnisalis V."/>
            <person name="Maru K."/>
            <person name="Matthews C."/>
            <person name="McCusker W."/>
            <person name="McDonough S."/>
            <person name="Mehta T."/>
            <person name="Meldrim J."/>
            <person name="Meneus L."/>
            <person name="Mihai O."/>
            <person name="Mihalev A."/>
            <person name="Mihova T."/>
            <person name="Mittelman R."/>
            <person name="Mlenga V."/>
            <person name="Montmayeur A."/>
            <person name="Mulrain L."/>
            <person name="Navidi A."/>
            <person name="Naylor J."/>
            <person name="Negash T."/>
            <person name="Nguyen T."/>
            <person name="Nguyen N."/>
            <person name="Nicol R."/>
            <person name="Norbu C."/>
            <person name="Norbu N."/>
            <person name="Novod N."/>
            <person name="O'Neill B."/>
            <person name="Osman S."/>
            <person name="Markiewicz E."/>
            <person name="Oyono O.L."/>
            <person name="Patti C."/>
            <person name="Phunkhang P."/>
            <person name="Pierre F."/>
            <person name="Priest M."/>
            <person name="Raghuraman S."/>
            <person name="Rege F."/>
            <person name="Reyes R."/>
            <person name="Rise C."/>
            <person name="Rogov P."/>
            <person name="Ross K."/>
            <person name="Ryan E."/>
            <person name="Settipalli S."/>
            <person name="Shea T."/>
            <person name="Sherpa N."/>
            <person name="Shi L."/>
            <person name="Shih D."/>
            <person name="Sparrow T."/>
            <person name="Spaulding J."/>
            <person name="Stalker J."/>
            <person name="Stange-Thomann N."/>
            <person name="Stavropoulos S."/>
            <person name="Stone C."/>
            <person name="Strader C."/>
            <person name="Tesfaye S."/>
            <person name="Thomson T."/>
            <person name="Thoulutsang Y."/>
            <person name="Thoulutsang D."/>
            <person name="Topham K."/>
            <person name="Topping I."/>
            <person name="Tsamla T."/>
            <person name="Vassiliev H."/>
            <person name="Vo A."/>
            <person name="Wangchuk T."/>
            <person name="Wangdi T."/>
            <person name="Weiand M."/>
            <person name="Wilkinson J."/>
            <person name="Wilson A."/>
            <person name="Yadav S."/>
            <person name="Young G."/>
            <person name="Yu Q."/>
            <person name="Zembek L."/>
            <person name="Zhong D."/>
            <person name="Zimmer A."/>
            <person name="Zwirko Z."/>
            <person name="Jaffe D.B."/>
            <person name="Alvarez P."/>
            <person name="Brockman W."/>
            <person name="Butler J."/>
            <person name="Chin C."/>
            <person name="Gnerre S."/>
            <person name="Grabherr M."/>
            <person name="Kleber M."/>
            <person name="Mauceli E."/>
            <person name="MacCallum I."/>
        </authorList>
    </citation>
    <scope>NUCLEOTIDE SEQUENCE [LARGE SCALE GENOMIC DNA]</scope>
    <source>
        <strain evidence="3">Tucson 14024-0371.13</strain>
    </source>
</reference>
<accession>B3MMK6</accession>
<dbReference type="InParanoid" id="B3MMK6"/>
<dbReference type="GeneID" id="6497601"/>
<dbReference type="Proteomes" id="UP000007801">
    <property type="component" value="Unassembled WGS sequence"/>
</dbReference>
<feature type="region of interest" description="Disordered" evidence="1">
    <location>
        <begin position="1"/>
        <end position="41"/>
    </location>
</feature>
<dbReference type="OMA" id="HQAMNIG"/>
<dbReference type="AlphaFoldDB" id="B3MMK6"/>
<evidence type="ECO:0000313" key="2">
    <source>
        <dbReference type="EMBL" id="EDV30952.1"/>
    </source>
</evidence>
<evidence type="ECO:0000313" key="3">
    <source>
        <dbReference type="Proteomes" id="UP000007801"/>
    </source>
</evidence>
<gene>
    <name evidence="2" type="primary">Dana\GF14782</name>
    <name evidence="2" type="synonym">dana_GLEANR_15547</name>
    <name evidence="2" type="ORF">GF14782</name>
</gene>
<name>B3MMK6_DROAN</name>
<dbReference type="HOGENOM" id="CLU_1429392_0_0_1"/>
<evidence type="ECO:0000256" key="1">
    <source>
        <dbReference type="SAM" id="MobiDB-lite"/>
    </source>
</evidence>